<protein>
    <submittedName>
        <fullName evidence="1">HdeA/HdeB family protein</fullName>
    </submittedName>
</protein>
<dbReference type="AlphaFoldDB" id="A0A1G6DF98"/>
<proteinExistence type="predicted"/>
<gene>
    <name evidence="1" type="ORF">SAMN02982931_03306</name>
</gene>
<dbReference type="Proteomes" id="UP000199071">
    <property type="component" value="Unassembled WGS sequence"/>
</dbReference>
<keyword evidence="2" id="KW-1185">Reference proteome</keyword>
<dbReference type="STRING" id="665467.SAMN02982931_03306"/>
<dbReference type="EMBL" id="FMXQ01000007">
    <property type="protein sequence ID" value="SDB43779.1"/>
    <property type="molecule type" value="Genomic_DNA"/>
</dbReference>
<name>A0A1G6DF98_9HYPH</name>
<sequence>MAAIDCQGLLSMSAEEVVVTGAWMSGYFNGRADNTVLDTEMMPAYGAALGEYCENNPEALVMQAVKTLFDEAE</sequence>
<dbReference type="Pfam" id="PF06411">
    <property type="entry name" value="HdeA"/>
    <property type="match status" value="1"/>
</dbReference>
<organism evidence="1 2">
    <name type="scientific">Bauldia litoralis</name>
    <dbReference type="NCBI Taxonomy" id="665467"/>
    <lineage>
        <taxon>Bacteria</taxon>
        <taxon>Pseudomonadati</taxon>
        <taxon>Pseudomonadota</taxon>
        <taxon>Alphaproteobacteria</taxon>
        <taxon>Hyphomicrobiales</taxon>
        <taxon>Kaistiaceae</taxon>
        <taxon>Bauldia</taxon>
    </lineage>
</organism>
<dbReference type="InterPro" id="IPR010486">
    <property type="entry name" value="HNS-dep_expression_A/B"/>
</dbReference>
<evidence type="ECO:0000313" key="1">
    <source>
        <dbReference type="EMBL" id="SDB43779.1"/>
    </source>
</evidence>
<evidence type="ECO:0000313" key="2">
    <source>
        <dbReference type="Proteomes" id="UP000199071"/>
    </source>
</evidence>
<accession>A0A1G6DF98</accession>
<reference evidence="1 2" key="1">
    <citation type="submission" date="2016-10" db="EMBL/GenBank/DDBJ databases">
        <authorList>
            <person name="de Groot N.N."/>
        </authorList>
    </citation>
    <scope>NUCLEOTIDE SEQUENCE [LARGE SCALE GENOMIC DNA]</scope>
    <source>
        <strain evidence="1 2">ATCC 35022</strain>
    </source>
</reference>